<dbReference type="HOGENOM" id="CLU_2292069_0_0_1"/>
<accession>A0A0C9VCT3</accession>
<protein>
    <submittedName>
        <fullName evidence="1">Uncharacterized protein</fullName>
    </submittedName>
</protein>
<dbReference type="OrthoDB" id="194468at2759"/>
<organism evidence="1 2">
    <name type="scientific">Hydnomerulius pinastri MD-312</name>
    <dbReference type="NCBI Taxonomy" id="994086"/>
    <lineage>
        <taxon>Eukaryota</taxon>
        <taxon>Fungi</taxon>
        <taxon>Dikarya</taxon>
        <taxon>Basidiomycota</taxon>
        <taxon>Agaricomycotina</taxon>
        <taxon>Agaricomycetes</taxon>
        <taxon>Agaricomycetidae</taxon>
        <taxon>Boletales</taxon>
        <taxon>Boletales incertae sedis</taxon>
        <taxon>Leucogyrophana</taxon>
    </lineage>
</organism>
<reference evidence="1 2" key="1">
    <citation type="submission" date="2014-04" db="EMBL/GenBank/DDBJ databases">
        <title>Evolutionary Origins and Diversification of the Mycorrhizal Mutualists.</title>
        <authorList>
            <consortium name="DOE Joint Genome Institute"/>
            <consortium name="Mycorrhizal Genomics Consortium"/>
            <person name="Kohler A."/>
            <person name="Kuo A."/>
            <person name="Nagy L.G."/>
            <person name="Floudas D."/>
            <person name="Copeland A."/>
            <person name="Barry K.W."/>
            <person name="Cichocki N."/>
            <person name="Veneault-Fourrey C."/>
            <person name="LaButti K."/>
            <person name="Lindquist E.A."/>
            <person name="Lipzen A."/>
            <person name="Lundell T."/>
            <person name="Morin E."/>
            <person name="Murat C."/>
            <person name="Riley R."/>
            <person name="Ohm R."/>
            <person name="Sun H."/>
            <person name="Tunlid A."/>
            <person name="Henrissat B."/>
            <person name="Grigoriev I.V."/>
            <person name="Hibbett D.S."/>
            <person name="Martin F."/>
        </authorList>
    </citation>
    <scope>NUCLEOTIDE SEQUENCE [LARGE SCALE GENOMIC DNA]</scope>
    <source>
        <strain evidence="1 2">MD-312</strain>
    </source>
</reference>
<proteinExistence type="predicted"/>
<keyword evidence="2" id="KW-1185">Reference proteome</keyword>
<dbReference type="Proteomes" id="UP000053820">
    <property type="component" value="Unassembled WGS sequence"/>
</dbReference>
<sequence length="101" mass="10681">MTGFRPDRHRWELQGALSGGEGAQRTIAFVKTGGGVLSGDAGANAHMGLWIGETTLSMDASSSSHKIAVTNIREISAHYRPRRRRSGTCVHLAFGTSGLSG</sequence>
<gene>
    <name evidence="1" type="ORF">HYDPIDRAFT_113416</name>
</gene>
<dbReference type="EMBL" id="KN839851">
    <property type="protein sequence ID" value="KIJ63409.1"/>
    <property type="molecule type" value="Genomic_DNA"/>
</dbReference>
<name>A0A0C9VCT3_9AGAM</name>
<evidence type="ECO:0000313" key="2">
    <source>
        <dbReference type="Proteomes" id="UP000053820"/>
    </source>
</evidence>
<evidence type="ECO:0000313" key="1">
    <source>
        <dbReference type="EMBL" id="KIJ63409.1"/>
    </source>
</evidence>
<dbReference type="AlphaFoldDB" id="A0A0C9VCT3"/>